<dbReference type="VEuPathDB" id="FungiDB:RhiirFUN_023809"/>
<dbReference type="HOGENOM" id="CLU_447686_0_0_1"/>
<organism evidence="2">
    <name type="scientific">Rhizophagus irregularis (strain DAOM 181602 / DAOM 197198 / MUCL 43194)</name>
    <name type="common">Arbuscular mycorrhizal fungus</name>
    <name type="synonym">Glomus intraradices</name>
    <dbReference type="NCBI Taxonomy" id="747089"/>
    <lineage>
        <taxon>Eukaryota</taxon>
        <taxon>Fungi</taxon>
        <taxon>Fungi incertae sedis</taxon>
        <taxon>Mucoromycota</taxon>
        <taxon>Glomeromycotina</taxon>
        <taxon>Glomeromycetes</taxon>
        <taxon>Glomerales</taxon>
        <taxon>Glomeraceae</taxon>
        <taxon>Rhizophagus</taxon>
    </lineage>
</organism>
<reference evidence="2" key="1">
    <citation type="submission" date="2013-07" db="EMBL/GenBank/DDBJ databases">
        <title>The genome of an arbuscular mycorrhizal fungus provides insights into the evolution of the oldest plant symbiosis.</title>
        <authorList>
            <consortium name="DOE Joint Genome Institute"/>
            <person name="Tisserant E."/>
            <person name="Malbreil M."/>
            <person name="Kuo A."/>
            <person name="Kohler A."/>
            <person name="Symeonidi A."/>
            <person name="Balestrini R."/>
            <person name="Charron P."/>
            <person name="Duensing N."/>
            <person name="Frei-dit-Frey N."/>
            <person name="Gianinazzi-Pearson V."/>
            <person name="Gilbert B."/>
            <person name="Handa Y."/>
            <person name="Hijri M."/>
            <person name="Kaul R."/>
            <person name="Kawaguchi M."/>
            <person name="Krajinski F."/>
            <person name="Lammers P."/>
            <person name="Lapierre D."/>
            <person name="Masclaux F.G."/>
            <person name="Murat C."/>
            <person name="Morin E."/>
            <person name="Ndikumana S."/>
            <person name="Pagni M."/>
            <person name="Petitpierre D."/>
            <person name="Requena N."/>
            <person name="Rosikiewicz P."/>
            <person name="Riley R."/>
            <person name="Saito K."/>
            <person name="San Clemente H."/>
            <person name="Shapiro H."/>
            <person name="van Tuinen D."/>
            <person name="Becard G."/>
            <person name="Bonfante P."/>
            <person name="Paszkowski U."/>
            <person name="Shachar-Hill Y."/>
            <person name="Young J.P."/>
            <person name="Sanders I.R."/>
            <person name="Henrissat B."/>
            <person name="Rensing S.A."/>
            <person name="Grigoriev I.V."/>
            <person name="Corradi N."/>
            <person name="Roux C."/>
            <person name="Martin F."/>
        </authorList>
    </citation>
    <scope>NUCLEOTIDE SEQUENCE</scope>
    <source>
        <strain evidence="2">DAOM 197198</strain>
    </source>
</reference>
<dbReference type="EMBL" id="KI294807">
    <property type="protein sequence ID" value="ESA03791.1"/>
    <property type="molecule type" value="Genomic_DNA"/>
</dbReference>
<evidence type="ECO:0000256" key="1">
    <source>
        <dbReference type="SAM" id="SignalP"/>
    </source>
</evidence>
<feature type="chain" id="PRO_5004689167" description="Crinkler family protein" evidence="1">
    <location>
        <begin position="26"/>
        <end position="610"/>
    </location>
</feature>
<evidence type="ECO:0000313" key="2">
    <source>
        <dbReference type="EMBL" id="ESA03791.1"/>
    </source>
</evidence>
<gene>
    <name evidence="2" type="ORF">GLOINDRAFT_85688</name>
</gene>
<accession>U9TKB3</accession>
<evidence type="ECO:0008006" key="3">
    <source>
        <dbReference type="Google" id="ProtNLM"/>
    </source>
</evidence>
<keyword evidence="1" id="KW-0732">Signal</keyword>
<protein>
    <recommendedName>
        <fullName evidence="3">Crinkler family protein</fullName>
    </recommendedName>
</protein>
<sequence>MMSSKSLLLTVDVIHLFLIIEPVDTGPKRLKIVPFQDVFEKLKENILIKEPRNFILIQSNMSLDVSTKCRTADYGSLIQLEPTKDRNFKRLVDSIRSAFSNHNYERAREESKHLICLEIAARIFYLILLKEKFPNINHVITLSQKSMVDKKNKLVGQKSLIFAIDEANVANKKLFYGDFRNSNGKPRGLLTPIVAILNFSWHLISLKRDGEIQGGIGREITSEYFTDFKTTESKDVVDYLERYLDLPDCDIKKIENSKYLVGRPRLVARLVREIINAEIVSREDKQIVLEDAVNKTVQSIKNDMTRHLEAIVKEAYEKEDLGNVELRKILMILFINCWFFDGYVSESEIDDYSAKLVDCGIASLKSDKDKIFWQVKEPLAIEVVKAVLFSRHHLVIGRLMDFNNKTVFEFVNEIYGYDQLYLPNWTKKAIIDIESYGNVQMFSQLDVKLKDDVDVIKSLLYESIFSKYMLVPGHLVRPDGIYISKLNIDTYWTLLISTKMYTSKLSGKGVDDDKNSTDWSLLYHKKNGEVTCKNLKERLDDVRQDFTCQGSLRIHFILPGVAQERTSNQSSRSNRGGCFTENNDVIMYIDEKLLERYFKGNSYIKFNVIF</sequence>
<dbReference type="AlphaFoldDB" id="U9TKB3"/>
<proteinExistence type="predicted"/>
<name>U9TKB3_RHIID</name>
<feature type="signal peptide" evidence="1">
    <location>
        <begin position="1"/>
        <end position="25"/>
    </location>
</feature>